<dbReference type="InterPro" id="IPR036465">
    <property type="entry name" value="vWFA_dom_sf"/>
</dbReference>
<keyword evidence="4 5" id="KW-0472">Membrane</keyword>
<evidence type="ECO:0000256" key="4">
    <source>
        <dbReference type="ARBA" id="ARBA00023136"/>
    </source>
</evidence>
<dbReference type="STRING" id="645274.SAMN04487901_11460"/>
<evidence type="ECO:0000256" key="1">
    <source>
        <dbReference type="ARBA" id="ARBA00022475"/>
    </source>
</evidence>
<dbReference type="InterPro" id="IPR050768">
    <property type="entry name" value="UPF0353/GerABKA_families"/>
</dbReference>
<feature type="domain" description="VWFA" evidence="6">
    <location>
        <begin position="91"/>
        <end position="290"/>
    </location>
</feature>
<gene>
    <name evidence="8" type="ORF">SAMN04487900_12120</name>
    <name evidence="7" type="ORF">SAMN04487901_11460</name>
</gene>
<protein>
    <submittedName>
        <fullName evidence="8">Ca-activated chloride channel family protein</fullName>
    </submittedName>
</protein>
<dbReference type="EMBL" id="FNCQ01000014">
    <property type="protein sequence ID" value="SDG99275.1"/>
    <property type="molecule type" value="Genomic_DNA"/>
</dbReference>
<evidence type="ECO:0000313" key="9">
    <source>
        <dbReference type="Proteomes" id="UP000198779"/>
    </source>
</evidence>
<evidence type="ECO:0000256" key="3">
    <source>
        <dbReference type="ARBA" id="ARBA00022989"/>
    </source>
</evidence>
<evidence type="ECO:0000259" key="6">
    <source>
        <dbReference type="PROSITE" id="PS50234"/>
    </source>
</evidence>
<feature type="transmembrane region" description="Helical" evidence="5">
    <location>
        <begin position="56"/>
        <end position="74"/>
    </location>
</feature>
<feature type="transmembrane region" description="Helical" evidence="5">
    <location>
        <begin position="12"/>
        <end position="28"/>
    </location>
</feature>
<dbReference type="PANTHER" id="PTHR22550:SF5">
    <property type="entry name" value="LEUCINE ZIPPER PROTEIN 4"/>
    <property type="match status" value="1"/>
</dbReference>
<reference evidence="8 9" key="2">
    <citation type="submission" date="2016-10" db="EMBL/GenBank/DDBJ databases">
        <authorList>
            <person name="Varghese N."/>
            <person name="Submissions S."/>
        </authorList>
    </citation>
    <scope>NUCLEOTIDE SEQUENCE</scope>
    <source>
        <strain evidence="8">BP1-145</strain>
        <strain evidence="9">BP1-148</strain>
    </source>
</reference>
<dbReference type="PANTHER" id="PTHR22550">
    <property type="entry name" value="SPORE GERMINATION PROTEIN"/>
    <property type="match status" value="1"/>
</dbReference>
<dbReference type="OrthoDB" id="6206554at2"/>
<keyword evidence="2 5" id="KW-0812">Transmembrane</keyword>
<evidence type="ECO:0000256" key="2">
    <source>
        <dbReference type="ARBA" id="ARBA00022692"/>
    </source>
</evidence>
<name>A0A1H0JR07_9BACT</name>
<keyword evidence="3 5" id="KW-1133">Transmembrane helix</keyword>
<feature type="transmembrane region" description="Helical" evidence="5">
    <location>
        <begin position="305"/>
        <end position="323"/>
    </location>
</feature>
<dbReference type="PROSITE" id="PS50234">
    <property type="entry name" value="VWFA"/>
    <property type="match status" value="1"/>
</dbReference>
<dbReference type="SMART" id="SM00327">
    <property type="entry name" value="VWA"/>
    <property type="match status" value="1"/>
</dbReference>
<dbReference type="InterPro" id="IPR024163">
    <property type="entry name" value="Aerotolerance_reg_N"/>
</dbReference>
<reference evidence="7 10" key="1">
    <citation type="submission" date="2016-10" db="EMBL/GenBank/DDBJ databases">
        <authorList>
            <person name="de Groot N.N."/>
        </authorList>
    </citation>
    <scope>NUCLEOTIDE SEQUENCE [LARGE SCALE GENOMIC DNA]</scope>
    <source>
        <strain evidence="10">BP1-145</strain>
        <strain evidence="7">BP1-148</strain>
    </source>
</reference>
<proteinExistence type="predicted"/>
<dbReference type="Pfam" id="PF07584">
    <property type="entry name" value="BatA"/>
    <property type="match status" value="1"/>
</dbReference>
<evidence type="ECO:0000313" key="7">
    <source>
        <dbReference type="EMBL" id="SDG99275.1"/>
    </source>
</evidence>
<dbReference type="AlphaFoldDB" id="A0A1H0JR07"/>
<dbReference type="Pfam" id="PF13519">
    <property type="entry name" value="VWA_2"/>
    <property type="match status" value="1"/>
</dbReference>
<dbReference type="InterPro" id="IPR002035">
    <property type="entry name" value="VWF_A"/>
</dbReference>
<organism evidence="8 10">
    <name type="scientific">Prevotella communis</name>
    <dbReference type="NCBI Taxonomy" id="2913614"/>
    <lineage>
        <taxon>Bacteria</taxon>
        <taxon>Pseudomonadati</taxon>
        <taxon>Bacteroidota</taxon>
        <taxon>Bacteroidia</taxon>
        <taxon>Bacteroidales</taxon>
        <taxon>Prevotellaceae</taxon>
        <taxon>Prevotella</taxon>
    </lineage>
</organism>
<accession>A0A1H0JR07</accession>
<dbReference type="EMBL" id="FNIW01000021">
    <property type="protein sequence ID" value="SDO46235.1"/>
    <property type="molecule type" value="Genomic_DNA"/>
</dbReference>
<evidence type="ECO:0000313" key="8">
    <source>
        <dbReference type="EMBL" id="SDO46235.1"/>
    </source>
</evidence>
<dbReference type="Proteomes" id="UP000198779">
    <property type="component" value="Unassembled WGS sequence"/>
</dbReference>
<sequence>MFRFENPEYLWLLVAVAVLALIRFVTYFNQKKRLRKFGDPKLMKQLMPDVSRWRPLVKFCLLELALVLVILMLARPQQANGISQEKRSGIETVIALDISNSMRAEDVAPTRLDRAKMMVENLVESFVNDKIGLIVFAGDAFVQLPITSDYVSAKMFLSTIDPSMIVNQGTDIAGAIEMASHSFTQQEHVGKAIIVITDGEDHEGNAVEAAKAAHEQGFNVYVLGIGSTNGAPVPDPDTGNYMIDNQGNTVMSCLNEDMCREVAQAGGGAYIHVDNNSSAQRLLDEELDKLEKGETTIYSDYAEQFQYAAAFALLLLIIEICILDRRNPILKKIKLFKR</sequence>
<keyword evidence="1" id="KW-1003">Cell membrane</keyword>
<evidence type="ECO:0000313" key="10">
    <source>
        <dbReference type="Proteomes" id="UP000199134"/>
    </source>
</evidence>
<dbReference type="Proteomes" id="UP000199134">
    <property type="component" value="Unassembled WGS sequence"/>
</dbReference>
<dbReference type="RefSeq" id="WP_091818564.1">
    <property type="nucleotide sequence ID" value="NZ_CP091791.1"/>
</dbReference>
<dbReference type="Gene3D" id="3.40.50.410">
    <property type="entry name" value="von Willebrand factor, type A domain"/>
    <property type="match status" value="1"/>
</dbReference>
<keyword evidence="9" id="KW-1185">Reference proteome</keyword>
<evidence type="ECO:0000256" key="5">
    <source>
        <dbReference type="SAM" id="Phobius"/>
    </source>
</evidence>
<accession>A0A1G7YSE2</accession>
<dbReference type="SUPFAM" id="SSF53300">
    <property type="entry name" value="vWA-like"/>
    <property type="match status" value="1"/>
</dbReference>